<organism evidence="5 6">
    <name type="scientific">Hibiscus sabdariffa</name>
    <name type="common">roselle</name>
    <dbReference type="NCBI Taxonomy" id="183260"/>
    <lineage>
        <taxon>Eukaryota</taxon>
        <taxon>Viridiplantae</taxon>
        <taxon>Streptophyta</taxon>
        <taxon>Embryophyta</taxon>
        <taxon>Tracheophyta</taxon>
        <taxon>Spermatophyta</taxon>
        <taxon>Magnoliopsida</taxon>
        <taxon>eudicotyledons</taxon>
        <taxon>Gunneridae</taxon>
        <taxon>Pentapetalae</taxon>
        <taxon>rosids</taxon>
        <taxon>malvids</taxon>
        <taxon>Malvales</taxon>
        <taxon>Malvaceae</taxon>
        <taxon>Malvoideae</taxon>
        <taxon>Hibiscus</taxon>
    </lineage>
</organism>
<feature type="compositionally biased region" description="Polar residues" evidence="3">
    <location>
        <begin position="201"/>
        <end position="217"/>
    </location>
</feature>
<dbReference type="PANTHER" id="PTHR32258">
    <property type="entry name" value="PROTEIN NETWORKED 4A"/>
    <property type="match status" value="1"/>
</dbReference>
<protein>
    <recommendedName>
        <fullName evidence="4">NAB domain-containing protein</fullName>
    </recommendedName>
</protein>
<keyword evidence="1" id="KW-0175">Coiled coil</keyword>
<dbReference type="InterPro" id="IPR011684">
    <property type="entry name" value="NAB"/>
</dbReference>
<evidence type="ECO:0000313" key="5">
    <source>
        <dbReference type="EMBL" id="KAK8561529.1"/>
    </source>
</evidence>
<feature type="region of interest" description="Disordered" evidence="3">
    <location>
        <begin position="267"/>
        <end position="300"/>
    </location>
</feature>
<accession>A0ABR2EJG2</accession>
<feature type="domain" description="NAB" evidence="4">
    <location>
        <begin position="82"/>
        <end position="164"/>
    </location>
</feature>
<sequence length="316" mass="36604">MKRICLKDNDTGDGRASENEWYGSFERRYPDGRDTGYDWPERGHRDDRDIGKTCKYEQITAVRRYKDHEPLCLSMNMIMIGICSQWRLVIDIDSMEDSNVTACNELDTKINAILSIIVQDDGDTFAKRAEMYYRQRPELIEMVQELQKSYRSLAEKYDQLRSQGLQNYVQGNEELNRVQDHNLHQKSTADDPDHEIGFDQDPSNAEANCEFTTAESTESSKMKPADEQKNNANVVTFQRNVSDGSILMENEKLWNELRFKVSELVDDNSSQQTELIKRNDNGKTSELSNDNPNKTRSRLPWLNRLLCGRSMKSDDS</sequence>
<keyword evidence="6" id="KW-1185">Reference proteome</keyword>
<evidence type="ECO:0000256" key="3">
    <source>
        <dbReference type="SAM" id="MobiDB-lite"/>
    </source>
</evidence>
<evidence type="ECO:0000256" key="2">
    <source>
        <dbReference type="ARBA" id="ARBA00038006"/>
    </source>
</evidence>
<feature type="region of interest" description="Disordered" evidence="3">
    <location>
        <begin position="184"/>
        <end position="231"/>
    </location>
</feature>
<feature type="compositionally biased region" description="Basic and acidic residues" evidence="3">
    <location>
        <begin position="184"/>
        <end position="197"/>
    </location>
</feature>
<dbReference type="EMBL" id="JBBPBM010000013">
    <property type="protein sequence ID" value="KAK8561529.1"/>
    <property type="molecule type" value="Genomic_DNA"/>
</dbReference>
<dbReference type="Pfam" id="PF07765">
    <property type="entry name" value="KIP1"/>
    <property type="match status" value="1"/>
</dbReference>
<feature type="compositionally biased region" description="Polar residues" evidence="3">
    <location>
        <begin position="284"/>
        <end position="294"/>
    </location>
</feature>
<reference evidence="5 6" key="1">
    <citation type="journal article" date="2024" name="G3 (Bethesda)">
        <title>Genome assembly of Hibiscus sabdariffa L. provides insights into metabolisms of medicinal natural products.</title>
        <authorList>
            <person name="Kim T."/>
        </authorList>
    </citation>
    <scope>NUCLEOTIDE SEQUENCE [LARGE SCALE GENOMIC DNA]</scope>
    <source>
        <strain evidence="5">TK-2024</strain>
        <tissue evidence="5">Old leaves</tissue>
    </source>
</reference>
<name>A0ABR2EJG2_9ROSI</name>
<dbReference type="PANTHER" id="PTHR32258:SF22">
    <property type="entry name" value="PROTEIN NETWORKED 3A-LIKE"/>
    <property type="match status" value="1"/>
</dbReference>
<evidence type="ECO:0000313" key="6">
    <source>
        <dbReference type="Proteomes" id="UP001472677"/>
    </source>
</evidence>
<comment type="caution">
    <text evidence="5">The sequence shown here is derived from an EMBL/GenBank/DDBJ whole genome shotgun (WGS) entry which is preliminary data.</text>
</comment>
<dbReference type="PROSITE" id="PS51774">
    <property type="entry name" value="NAB"/>
    <property type="match status" value="1"/>
</dbReference>
<dbReference type="InterPro" id="IPR051861">
    <property type="entry name" value="NET_actin-binding_domain"/>
</dbReference>
<comment type="similarity">
    <text evidence="2">Belongs to the NET family.</text>
</comment>
<proteinExistence type="inferred from homology"/>
<gene>
    <name evidence="5" type="ORF">V6N12_048595</name>
</gene>
<evidence type="ECO:0000259" key="4">
    <source>
        <dbReference type="PROSITE" id="PS51774"/>
    </source>
</evidence>
<dbReference type="Proteomes" id="UP001472677">
    <property type="component" value="Unassembled WGS sequence"/>
</dbReference>
<feature type="compositionally biased region" description="Basic and acidic residues" evidence="3">
    <location>
        <begin position="218"/>
        <end position="229"/>
    </location>
</feature>
<evidence type="ECO:0000256" key="1">
    <source>
        <dbReference type="ARBA" id="ARBA00023054"/>
    </source>
</evidence>